<gene>
    <name evidence="1" type="ORF">rCG_22633</name>
</gene>
<evidence type="ECO:0000313" key="2">
    <source>
        <dbReference type="Proteomes" id="UP000234681"/>
    </source>
</evidence>
<organism evidence="1 2">
    <name type="scientific">Rattus norvegicus</name>
    <name type="common">Rat</name>
    <dbReference type="NCBI Taxonomy" id="10116"/>
    <lineage>
        <taxon>Eukaryota</taxon>
        <taxon>Metazoa</taxon>
        <taxon>Chordata</taxon>
        <taxon>Craniata</taxon>
        <taxon>Vertebrata</taxon>
        <taxon>Euteleostomi</taxon>
        <taxon>Mammalia</taxon>
        <taxon>Eutheria</taxon>
        <taxon>Euarchontoglires</taxon>
        <taxon>Glires</taxon>
        <taxon>Rodentia</taxon>
        <taxon>Myomorpha</taxon>
        <taxon>Muroidea</taxon>
        <taxon>Muridae</taxon>
        <taxon>Murinae</taxon>
        <taxon>Rattus</taxon>
    </lineage>
</organism>
<dbReference type="EMBL" id="CH474075">
    <property type="protein sequence ID" value="EDL75827.1"/>
    <property type="molecule type" value="Genomic_DNA"/>
</dbReference>
<name>A6KNK8_RAT</name>
<protein>
    <submittedName>
        <fullName evidence="1">RCG22633</fullName>
    </submittedName>
</protein>
<proteinExistence type="predicted"/>
<sequence>MLSSVERALKAHKCVGSHCPSLACDTHEGSKNTGELLCSQRLP</sequence>
<dbReference type="Proteomes" id="UP000234681">
    <property type="component" value="Chromosome 1"/>
</dbReference>
<dbReference type="AlphaFoldDB" id="A6KNK8"/>
<accession>A6KNK8</accession>
<evidence type="ECO:0000313" key="1">
    <source>
        <dbReference type="EMBL" id="EDL75827.1"/>
    </source>
</evidence>
<reference evidence="2" key="1">
    <citation type="submission" date="2005-09" db="EMBL/GenBank/DDBJ databases">
        <authorList>
            <person name="Mural R.J."/>
            <person name="Li P.W."/>
            <person name="Adams M.D."/>
            <person name="Amanatides P.G."/>
            <person name="Baden-Tillson H."/>
            <person name="Barnstead M."/>
            <person name="Chin S.H."/>
            <person name="Dew I."/>
            <person name="Evans C.A."/>
            <person name="Ferriera S."/>
            <person name="Flanigan M."/>
            <person name="Fosler C."/>
            <person name="Glodek A."/>
            <person name="Gu Z."/>
            <person name="Holt R.A."/>
            <person name="Jennings D."/>
            <person name="Kraft C.L."/>
            <person name="Lu F."/>
            <person name="Nguyen T."/>
            <person name="Nusskern D.R."/>
            <person name="Pfannkoch C.M."/>
            <person name="Sitter C."/>
            <person name="Sutton G.G."/>
            <person name="Venter J.C."/>
            <person name="Wang Z."/>
            <person name="Woodage T."/>
            <person name="Zheng X.H."/>
            <person name="Zhong F."/>
        </authorList>
    </citation>
    <scope>NUCLEOTIDE SEQUENCE [LARGE SCALE GENOMIC DNA]</scope>
    <source>
        <strain>BN</strain>
        <strain evidence="2">Sprague-Dawley</strain>
    </source>
</reference>